<gene>
    <name evidence="3" type="ORF">CINCED_3A018741</name>
</gene>
<organism evidence="3 4">
    <name type="scientific">Cinara cedri</name>
    <dbReference type="NCBI Taxonomy" id="506608"/>
    <lineage>
        <taxon>Eukaryota</taxon>
        <taxon>Metazoa</taxon>
        <taxon>Ecdysozoa</taxon>
        <taxon>Arthropoda</taxon>
        <taxon>Hexapoda</taxon>
        <taxon>Insecta</taxon>
        <taxon>Pterygota</taxon>
        <taxon>Neoptera</taxon>
        <taxon>Paraneoptera</taxon>
        <taxon>Hemiptera</taxon>
        <taxon>Sternorrhyncha</taxon>
        <taxon>Aphidomorpha</taxon>
        <taxon>Aphidoidea</taxon>
        <taxon>Aphididae</taxon>
        <taxon>Lachninae</taxon>
        <taxon>Cinara</taxon>
    </lineage>
</organism>
<accession>A0A5E4MNS2</accession>
<evidence type="ECO:0000256" key="1">
    <source>
        <dbReference type="SAM" id="MobiDB-lite"/>
    </source>
</evidence>
<keyword evidence="2" id="KW-1133">Transmembrane helix</keyword>
<dbReference type="EMBL" id="CABPRJ010000949">
    <property type="protein sequence ID" value="VVC31493.1"/>
    <property type="molecule type" value="Genomic_DNA"/>
</dbReference>
<dbReference type="OrthoDB" id="440385at2759"/>
<evidence type="ECO:0000313" key="3">
    <source>
        <dbReference type="EMBL" id="VVC31493.1"/>
    </source>
</evidence>
<feature type="compositionally biased region" description="Polar residues" evidence="1">
    <location>
        <begin position="62"/>
        <end position="86"/>
    </location>
</feature>
<evidence type="ECO:0000256" key="2">
    <source>
        <dbReference type="SAM" id="Phobius"/>
    </source>
</evidence>
<proteinExistence type="predicted"/>
<keyword evidence="4" id="KW-1185">Reference proteome</keyword>
<feature type="region of interest" description="Disordered" evidence="1">
    <location>
        <begin position="338"/>
        <end position="385"/>
    </location>
</feature>
<name>A0A5E4MNS2_9HEMI</name>
<feature type="compositionally biased region" description="Polar residues" evidence="1">
    <location>
        <begin position="339"/>
        <end position="369"/>
    </location>
</feature>
<feature type="region of interest" description="Disordered" evidence="1">
    <location>
        <begin position="53"/>
        <end position="96"/>
    </location>
</feature>
<feature type="transmembrane region" description="Helical" evidence="2">
    <location>
        <begin position="6"/>
        <end position="30"/>
    </location>
</feature>
<sequence>MMYEDSWIWFVSGGLLFTTVILIVACICGCHKSIPKNELLGLAGMVKITNPDVGPEPVDRNLSASPSPTNSTKRSSAGATLSSATRSLPDLPVETPRGSDTIATAVWYGGDTNSELYATVEENKNGIKGDPLKYMNNTMSPSSGTTVSKSECVYASVNKENPYDKLQQEHPYAKVGANNLNNHYAGSQRLEKSSLTDSIEMDVIDRATPDHDIAAASVIAGDEAASINIPYMTPPVGPVEHHPLNVQPRQGHYSGDSHDSSKGYTSISVREPLSRIMSSARNCSIPTDPHYAFVSDDSDEMYAAIMDPSNNVYNSGSETYAQIPSVNNIPVASMGQAYKASTSHMNGAEQTQTHSRQDSSSSAVSTNSPKPEKRPANSPLPKPPEYLDEMYAKVMKKRNDSPEQPSPTLLPLYNEGIYDRLVEPKQPLVSDVDPNYEELRPTNHGYARIKKIERPSEPDYASLTRTMTAEYIENDPNYESLKIDINEINHNSIYSEVNKR</sequence>
<keyword evidence="2" id="KW-0472">Membrane</keyword>
<evidence type="ECO:0000313" key="4">
    <source>
        <dbReference type="Proteomes" id="UP000325440"/>
    </source>
</evidence>
<reference evidence="3 4" key="1">
    <citation type="submission" date="2019-08" db="EMBL/GenBank/DDBJ databases">
        <authorList>
            <person name="Alioto T."/>
            <person name="Alioto T."/>
            <person name="Gomez Garrido J."/>
        </authorList>
    </citation>
    <scope>NUCLEOTIDE SEQUENCE [LARGE SCALE GENOMIC DNA]</scope>
</reference>
<dbReference type="Proteomes" id="UP000325440">
    <property type="component" value="Unassembled WGS sequence"/>
</dbReference>
<protein>
    <submittedName>
        <fullName evidence="3">Uncharacterized protein</fullName>
    </submittedName>
</protein>
<dbReference type="AlphaFoldDB" id="A0A5E4MNS2"/>
<keyword evidence="2" id="KW-0812">Transmembrane</keyword>